<evidence type="ECO:0000313" key="10">
    <source>
        <dbReference type="EMBL" id="NJC33171.1"/>
    </source>
</evidence>
<dbReference type="InterPro" id="IPR038063">
    <property type="entry name" value="Transpep_catalytic_dom"/>
</dbReference>
<feature type="active site" description="Nucleophile" evidence="7">
    <location>
        <position position="317"/>
    </location>
</feature>
<feature type="chain" id="PRO_5047150636" evidence="8">
    <location>
        <begin position="26"/>
        <end position="342"/>
    </location>
</feature>
<dbReference type="CDD" id="cd16913">
    <property type="entry name" value="YkuD_like"/>
    <property type="match status" value="1"/>
</dbReference>
<gene>
    <name evidence="10" type="ORF">GGR88_000645</name>
</gene>
<dbReference type="Pfam" id="PF03734">
    <property type="entry name" value="YkuD"/>
    <property type="match status" value="1"/>
</dbReference>
<feature type="signal peptide" evidence="8">
    <location>
        <begin position="1"/>
        <end position="25"/>
    </location>
</feature>
<dbReference type="InterPro" id="IPR050979">
    <property type="entry name" value="LD-transpeptidase"/>
</dbReference>
<evidence type="ECO:0000256" key="2">
    <source>
        <dbReference type="ARBA" id="ARBA00005992"/>
    </source>
</evidence>
<evidence type="ECO:0000256" key="6">
    <source>
        <dbReference type="ARBA" id="ARBA00023316"/>
    </source>
</evidence>
<dbReference type="InterPro" id="IPR002477">
    <property type="entry name" value="Peptidoglycan-bd-like"/>
</dbReference>
<keyword evidence="10" id="KW-0449">Lipoprotein</keyword>
<evidence type="ECO:0000256" key="5">
    <source>
        <dbReference type="ARBA" id="ARBA00022984"/>
    </source>
</evidence>
<dbReference type="RefSeq" id="WP_167952954.1">
    <property type="nucleotide sequence ID" value="NZ_JAATJE010000001.1"/>
</dbReference>
<dbReference type="Gene3D" id="2.40.440.10">
    <property type="entry name" value="L,D-transpeptidase catalytic domain-like"/>
    <property type="match status" value="1"/>
</dbReference>
<dbReference type="Gene3D" id="1.10.101.10">
    <property type="entry name" value="PGBD-like superfamily/PGBD"/>
    <property type="match status" value="1"/>
</dbReference>
<dbReference type="PANTHER" id="PTHR30582:SF30">
    <property type="entry name" value="BLR4375 PROTEIN"/>
    <property type="match status" value="1"/>
</dbReference>
<dbReference type="InterPro" id="IPR036365">
    <property type="entry name" value="PGBD-like_sf"/>
</dbReference>
<evidence type="ECO:0000256" key="8">
    <source>
        <dbReference type="SAM" id="SignalP"/>
    </source>
</evidence>
<keyword evidence="8" id="KW-0732">Signal</keyword>
<dbReference type="EMBL" id="JAATJE010000001">
    <property type="protein sequence ID" value="NJC33171.1"/>
    <property type="molecule type" value="Genomic_DNA"/>
</dbReference>
<keyword evidence="4 7" id="KW-0133">Cell shape</keyword>
<evidence type="ECO:0000256" key="7">
    <source>
        <dbReference type="PROSITE-ProRule" id="PRU01373"/>
    </source>
</evidence>
<evidence type="ECO:0000259" key="9">
    <source>
        <dbReference type="PROSITE" id="PS52029"/>
    </source>
</evidence>
<feature type="domain" description="L,D-TPase catalytic" evidence="9">
    <location>
        <begin position="208"/>
        <end position="341"/>
    </location>
</feature>
<dbReference type="SUPFAM" id="SSF47090">
    <property type="entry name" value="PGBD-like"/>
    <property type="match status" value="1"/>
</dbReference>
<dbReference type="SUPFAM" id="SSF141523">
    <property type="entry name" value="L,D-transpeptidase catalytic domain-like"/>
    <property type="match status" value="1"/>
</dbReference>
<dbReference type="Pfam" id="PF01471">
    <property type="entry name" value="PG_binding_1"/>
    <property type="match status" value="1"/>
</dbReference>
<evidence type="ECO:0000256" key="1">
    <source>
        <dbReference type="ARBA" id="ARBA00004752"/>
    </source>
</evidence>
<keyword evidence="11" id="KW-1185">Reference proteome</keyword>
<reference evidence="10 11" key="1">
    <citation type="submission" date="2020-03" db="EMBL/GenBank/DDBJ databases">
        <title>Genomic Encyclopedia of Type Strains, Phase IV (KMG-IV): sequencing the most valuable type-strain genomes for metagenomic binning, comparative biology and taxonomic classification.</title>
        <authorList>
            <person name="Goeker M."/>
        </authorList>
    </citation>
    <scope>NUCLEOTIDE SEQUENCE [LARGE SCALE GENOMIC DNA]</scope>
    <source>
        <strain evidence="10 11">DSM 27651</strain>
    </source>
</reference>
<accession>A0ABX0XKA7</accession>
<proteinExistence type="inferred from homology"/>
<protein>
    <submittedName>
        <fullName evidence="10">Lipoprotein-anchoring transpeptidase ErfK/SrfK</fullName>
    </submittedName>
</protein>
<evidence type="ECO:0000256" key="4">
    <source>
        <dbReference type="ARBA" id="ARBA00022960"/>
    </source>
</evidence>
<comment type="pathway">
    <text evidence="1 7">Cell wall biogenesis; peptidoglycan biosynthesis.</text>
</comment>
<name>A0ABX0XKA7_9SPHN</name>
<evidence type="ECO:0000256" key="3">
    <source>
        <dbReference type="ARBA" id="ARBA00022679"/>
    </source>
</evidence>
<sequence>MRSRRLISFCLAIGTACLVPTAIGAQGARPAAPADPLREPVDLTVMHAQVILDRLGFSPGVIDGRTGESFKWALRGFQQANNLTQSGELDPATLRALYPHRQIRPVMVATITPEEARGPFVPTPADDAQKARLQALPYQSLLERLAERYHTTPETLVRLNSRETMIGAGRRISVPGVMPASTNYSDDDAAWNATLAGLGVGAEQPEAALVTVDKSDGVLRVFDAADKLIAQFPATMGSRHDPLPLGNWTIRGVAKNPDWRRDPELLRGVADSEEVLRIPPGPNNPVGVVWIDLSKEHYGIHGTSEPAQIGRAESNGCIRLTNWDVARLSLMVKPGTRARFVA</sequence>
<comment type="similarity">
    <text evidence="2">Belongs to the YkuD family.</text>
</comment>
<dbReference type="PROSITE" id="PS52029">
    <property type="entry name" value="LD_TPASE"/>
    <property type="match status" value="1"/>
</dbReference>
<dbReference type="InterPro" id="IPR005490">
    <property type="entry name" value="LD_TPept_cat_dom"/>
</dbReference>
<dbReference type="InterPro" id="IPR036366">
    <property type="entry name" value="PGBDSf"/>
</dbReference>
<evidence type="ECO:0000313" key="11">
    <source>
        <dbReference type="Proteomes" id="UP000734218"/>
    </source>
</evidence>
<dbReference type="Proteomes" id="UP000734218">
    <property type="component" value="Unassembled WGS sequence"/>
</dbReference>
<keyword evidence="5 7" id="KW-0573">Peptidoglycan synthesis</keyword>
<feature type="active site" description="Proton donor/acceptor" evidence="7">
    <location>
        <position position="301"/>
    </location>
</feature>
<keyword evidence="3" id="KW-0808">Transferase</keyword>
<dbReference type="PANTHER" id="PTHR30582">
    <property type="entry name" value="L,D-TRANSPEPTIDASE"/>
    <property type="match status" value="1"/>
</dbReference>
<comment type="caution">
    <text evidence="10">The sequence shown here is derived from an EMBL/GenBank/DDBJ whole genome shotgun (WGS) entry which is preliminary data.</text>
</comment>
<dbReference type="PROSITE" id="PS51257">
    <property type="entry name" value="PROKAR_LIPOPROTEIN"/>
    <property type="match status" value="1"/>
</dbReference>
<organism evidence="10 11">
    <name type="scientific">Sphingomonas jejuensis</name>
    <dbReference type="NCBI Taxonomy" id="904715"/>
    <lineage>
        <taxon>Bacteria</taxon>
        <taxon>Pseudomonadati</taxon>
        <taxon>Pseudomonadota</taxon>
        <taxon>Alphaproteobacteria</taxon>
        <taxon>Sphingomonadales</taxon>
        <taxon>Sphingomonadaceae</taxon>
        <taxon>Sphingomonas</taxon>
    </lineage>
</organism>
<keyword evidence="6 7" id="KW-0961">Cell wall biogenesis/degradation</keyword>